<dbReference type="GeneID" id="54366837"/>
<gene>
    <name evidence="2" type="ORF">K489DRAFT_9103</name>
</gene>
<proteinExistence type="predicted"/>
<dbReference type="AlphaFoldDB" id="A0A6J3MJS7"/>
<protein>
    <submittedName>
        <fullName evidence="2">Uncharacterized protein</fullName>
    </submittedName>
</protein>
<dbReference type="Proteomes" id="UP000504637">
    <property type="component" value="Unplaced"/>
</dbReference>
<evidence type="ECO:0000313" key="1">
    <source>
        <dbReference type="Proteomes" id="UP000504637"/>
    </source>
</evidence>
<reference evidence="2" key="2">
    <citation type="submission" date="2020-04" db="EMBL/GenBank/DDBJ databases">
        <authorList>
            <consortium name="NCBI Genome Project"/>
        </authorList>
    </citation>
    <scope>NUCLEOTIDE SEQUENCE</scope>
    <source>
        <strain evidence="2">CBS 342.82</strain>
    </source>
</reference>
<sequence>MRFGADVRDLTDRRSSVISSRGRLDHIQKCAPPSLSLSRRSGAFLGTGGLNGQLLGEILPIRIAGMPPSLSRIAAAEERPRRPFSSVASPGPRPSICLCRSANPVRHVRDGNKARRRIIIIIIIATAYLDGCACGWEGRLWACTVTVVCVWEGAWFALHLSNCAPMSWYCVSIRYSRTTMGSNHDPVRPGTQESSAQTPFDCSVPGTWFGSVQHRQDNPYSILQYESINFRLLCR</sequence>
<dbReference type="RefSeq" id="XP_033464233.1">
    <property type="nucleotide sequence ID" value="XM_033609036.1"/>
</dbReference>
<reference evidence="2" key="1">
    <citation type="submission" date="2020-01" db="EMBL/GenBank/DDBJ databases">
        <authorList>
            <consortium name="DOE Joint Genome Institute"/>
            <person name="Haridas S."/>
            <person name="Albert R."/>
            <person name="Binder M."/>
            <person name="Bloem J."/>
            <person name="Labutti K."/>
            <person name="Salamov A."/>
            <person name="Andreopoulos B."/>
            <person name="Baker S.E."/>
            <person name="Barry K."/>
            <person name="Bills G."/>
            <person name="Bluhm B.H."/>
            <person name="Cannon C."/>
            <person name="Castanera R."/>
            <person name="Culley D.E."/>
            <person name="Daum C."/>
            <person name="Ezra D."/>
            <person name="Gonzalez J.B."/>
            <person name="Henrissat B."/>
            <person name="Kuo A."/>
            <person name="Liang C."/>
            <person name="Lipzen A."/>
            <person name="Lutzoni F."/>
            <person name="Magnuson J."/>
            <person name="Mondo S."/>
            <person name="Nolan M."/>
            <person name="Ohm R."/>
            <person name="Pangilinan J."/>
            <person name="Park H.-J."/>
            <person name="Ramirez L."/>
            <person name="Alfaro M."/>
            <person name="Sun H."/>
            <person name="Tritt A."/>
            <person name="Yoshinaga Y."/>
            <person name="Zwiers L.-H."/>
            <person name="Turgeon B.G."/>
            <person name="Goodwin S.B."/>
            <person name="Spatafora J.W."/>
            <person name="Crous P.W."/>
            <person name="Grigoriev I.V."/>
        </authorList>
    </citation>
    <scope>NUCLEOTIDE SEQUENCE</scope>
    <source>
        <strain evidence="2">CBS 342.82</strain>
    </source>
</reference>
<reference evidence="2" key="3">
    <citation type="submission" date="2025-08" db="UniProtKB">
        <authorList>
            <consortium name="RefSeq"/>
        </authorList>
    </citation>
    <scope>IDENTIFICATION</scope>
    <source>
        <strain evidence="2">CBS 342.82</strain>
    </source>
</reference>
<organism evidence="2">
    <name type="scientific">Dissoconium aciculare CBS 342.82</name>
    <dbReference type="NCBI Taxonomy" id="1314786"/>
    <lineage>
        <taxon>Eukaryota</taxon>
        <taxon>Fungi</taxon>
        <taxon>Dikarya</taxon>
        <taxon>Ascomycota</taxon>
        <taxon>Pezizomycotina</taxon>
        <taxon>Dothideomycetes</taxon>
        <taxon>Dothideomycetidae</taxon>
        <taxon>Mycosphaerellales</taxon>
        <taxon>Dissoconiaceae</taxon>
        <taxon>Dissoconium</taxon>
    </lineage>
</organism>
<name>A0A6J3MJS7_9PEZI</name>
<keyword evidence="1" id="KW-1185">Reference proteome</keyword>
<evidence type="ECO:0000313" key="2">
    <source>
        <dbReference type="RefSeq" id="XP_033464233.1"/>
    </source>
</evidence>
<accession>A0A6J3MJS7</accession>